<accession>A0AAW0GUQ5</accession>
<dbReference type="SUPFAM" id="SSF47095">
    <property type="entry name" value="HMG-box"/>
    <property type="match status" value="1"/>
</dbReference>
<protein>
    <recommendedName>
        <fullName evidence="5">HMG box domain-containing protein</fullName>
    </recommendedName>
</protein>
<dbReference type="GO" id="GO:0030154">
    <property type="term" value="P:cell differentiation"/>
    <property type="evidence" value="ECO:0007669"/>
    <property type="project" value="TreeGrafter"/>
</dbReference>
<dbReference type="PANTHER" id="PTHR10270">
    <property type="entry name" value="SOX TRANSCRIPTION FACTOR"/>
    <property type="match status" value="1"/>
</dbReference>
<feature type="region of interest" description="Disordered" evidence="4">
    <location>
        <begin position="118"/>
        <end position="251"/>
    </location>
</feature>
<feature type="DNA-binding region" description="HMG box" evidence="3">
    <location>
        <begin position="51"/>
        <end position="120"/>
    </location>
</feature>
<evidence type="ECO:0000313" key="6">
    <source>
        <dbReference type="EMBL" id="KAK7694188.1"/>
    </source>
</evidence>
<comment type="caution">
    <text evidence="6">The sequence shown here is derived from an EMBL/GenBank/DDBJ whole genome shotgun (WGS) entry which is preliminary data.</text>
</comment>
<dbReference type="Proteomes" id="UP001385951">
    <property type="component" value="Unassembled WGS sequence"/>
</dbReference>
<evidence type="ECO:0000259" key="5">
    <source>
        <dbReference type="PROSITE" id="PS50118"/>
    </source>
</evidence>
<dbReference type="SMART" id="SM00398">
    <property type="entry name" value="HMG"/>
    <property type="match status" value="1"/>
</dbReference>
<name>A0AAW0GUQ5_9APHY</name>
<proteinExistence type="predicted"/>
<keyword evidence="2" id="KW-0804">Transcription</keyword>
<sequence length="382" mass="41680">MHRKTRPSPQKSTKGILGGLLPSIAEIKAQLEIVVQERIESYRSLPPDSVPPRPTNAFILWRSFIWSLLLLNADADRNNRNLSRTAGDLWKTLPREVVVLFEDGAERIKQAHQAMFPGYTYKPKGSKSKAGKSRMDEVLTKSPKASRQTVAKKASKLQSKKRVVYGLDRQPTPTRGLDLVPQTPTPSPQLSSSSIPTSPSSSRSASPSEPEMDEDDAMDEDSDDSHSEMGTPQSMHEELCESMEDMELSYAPSTAPSMDLTARYPELAYFKPSAFRYIGNAMLTETALSYPSSSFYRNCPSTPISVPALEPSSSSSPSSSSPSSSSPSSSSSSSLSPEPSYDSLLATPESAPLDLDICNFSSGDGIAWDDWLNDDVISRDGQ</sequence>
<dbReference type="InterPro" id="IPR036910">
    <property type="entry name" value="HMG_box_dom_sf"/>
</dbReference>
<feature type="compositionally biased region" description="Acidic residues" evidence="4">
    <location>
        <begin position="210"/>
        <end position="223"/>
    </location>
</feature>
<reference evidence="6 7" key="1">
    <citation type="submission" date="2022-09" db="EMBL/GenBank/DDBJ databases">
        <authorList>
            <person name="Palmer J.M."/>
        </authorList>
    </citation>
    <scope>NUCLEOTIDE SEQUENCE [LARGE SCALE GENOMIC DNA]</scope>
    <source>
        <strain evidence="6 7">DSM 7382</strain>
    </source>
</reference>
<feature type="compositionally biased region" description="Low complexity" evidence="4">
    <location>
        <begin position="309"/>
        <end position="340"/>
    </location>
</feature>
<dbReference type="PROSITE" id="PS50118">
    <property type="entry name" value="HMG_BOX_2"/>
    <property type="match status" value="1"/>
</dbReference>
<feature type="domain" description="HMG box" evidence="5">
    <location>
        <begin position="51"/>
        <end position="120"/>
    </location>
</feature>
<dbReference type="PANTHER" id="PTHR10270:SF161">
    <property type="entry name" value="SEX-DETERMINING REGION Y PROTEIN"/>
    <property type="match status" value="1"/>
</dbReference>
<organism evidence="6 7">
    <name type="scientific">Cerrena zonata</name>
    <dbReference type="NCBI Taxonomy" id="2478898"/>
    <lineage>
        <taxon>Eukaryota</taxon>
        <taxon>Fungi</taxon>
        <taxon>Dikarya</taxon>
        <taxon>Basidiomycota</taxon>
        <taxon>Agaricomycotina</taxon>
        <taxon>Agaricomycetes</taxon>
        <taxon>Polyporales</taxon>
        <taxon>Cerrenaceae</taxon>
        <taxon>Cerrena</taxon>
    </lineage>
</organism>
<dbReference type="EMBL" id="JASBNA010000002">
    <property type="protein sequence ID" value="KAK7694188.1"/>
    <property type="molecule type" value="Genomic_DNA"/>
</dbReference>
<dbReference type="InterPro" id="IPR050140">
    <property type="entry name" value="SRY-related_HMG-box_TF-like"/>
</dbReference>
<evidence type="ECO:0000256" key="3">
    <source>
        <dbReference type="PROSITE-ProRule" id="PRU00267"/>
    </source>
</evidence>
<evidence type="ECO:0000256" key="4">
    <source>
        <dbReference type="SAM" id="MobiDB-lite"/>
    </source>
</evidence>
<dbReference type="CDD" id="cd01389">
    <property type="entry name" value="HMG-box_ROX1-like"/>
    <property type="match status" value="1"/>
</dbReference>
<dbReference type="AlphaFoldDB" id="A0AAW0GUQ5"/>
<keyword evidence="7" id="KW-1185">Reference proteome</keyword>
<dbReference type="Pfam" id="PF00505">
    <property type="entry name" value="HMG_box"/>
    <property type="match status" value="1"/>
</dbReference>
<feature type="region of interest" description="Disordered" evidence="4">
    <location>
        <begin position="307"/>
        <end position="346"/>
    </location>
</feature>
<evidence type="ECO:0000256" key="2">
    <source>
        <dbReference type="ARBA" id="ARBA00023163"/>
    </source>
</evidence>
<evidence type="ECO:0000256" key="1">
    <source>
        <dbReference type="ARBA" id="ARBA00023125"/>
    </source>
</evidence>
<gene>
    <name evidence="6" type="ORF">QCA50_001368</name>
</gene>
<keyword evidence="3" id="KW-0539">Nucleus</keyword>
<feature type="compositionally biased region" description="Basic residues" evidence="4">
    <location>
        <begin position="153"/>
        <end position="163"/>
    </location>
</feature>
<dbReference type="GO" id="GO:0001228">
    <property type="term" value="F:DNA-binding transcription activator activity, RNA polymerase II-specific"/>
    <property type="evidence" value="ECO:0007669"/>
    <property type="project" value="TreeGrafter"/>
</dbReference>
<dbReference type="InterPro" id="IPR009071">
    <property type="entry name" value="HMG_box_dom"/>
</dbReference>
<evidence type="ECO:0000313" key="7">
    <source>
        <dbReference type="Proteomes" id="UP001385951"/>
    </source>
</evidence>
<feature type="compositionally biased region" description="Low complexity" evidence="4">
    <location>
        <begin position="188"/>
        <end position="209"/>
    </location>
</feature>
<dbReference type="Gene3D" id="1.10.30.10">
    <property type="entry name" value="High mobility group box domain"/>
    <property type="match status" value="1"/>
</dbReference>
<keyword evidence="1 3" id="KW-0238">DNA-binding</keyword>
<dbReference type="GO" id="GO:0000978">
    <property type="term" value="F:RNA polymerase II cis-regulatory region sequence-specific DNA binding"/>
    <property type="evidence" value="ECO:0007669"/>
    <property type="project" value="TreeGrafter"/>
</dbReference>
<dbReference type="GO" id="GO:0005634">
    <property type="term" value="C:nucleus"/>
    <property type="evidence" value="ECO:0007669"/>
    <property type="project" value="UniProtKB-UniRule"/>
</dbReference>